<dbReference type="OMA" id="QDMDAYM"/>
<dbReference type="AlphaFoldDB" id="A0A165J3L7"/>
<feature type="compositionally biased region" description="Low complexity" evidence="1">
    <location>
        <begin position="228"/>
        <end position="239"/>
    </location>
</feature>
<sequence length="251" mass="28564">MSIMDPRPPAIFDWGMHNPSTTPLHHGSPNSALQPQKFPPSPPTTPPIKHQKQPSDAFNQSPGSSPLTSHSNSHIQSRRDRNTSPPSRIPFSQRLIKPTPFQQSRDGGKEKRRDLFLKKMKQESEERRWDSRAEHYLRLDYISDRKRWEAELARSAPPVLDEEAAEEGQQTDNIEMAAEDISQYEDEQISALPPMMVSNPRDNEDSWTTFGSDDDEYDALFMEVAGPQQQAQFLAAPPQEQKDQEMDTSNG</sequence>
<evidence type="ECO:0000313" key="2">
    <source>
        <dbReference type="EMBL" id="KZF25684.1"/>
    </source>
</evidence>
<feature type="region of interest" description="Disordered" evidence="1">
    <location>
        <begin position="1"/>
        <end position="130"/>
    </location>
</feature>
<feature type="compositionally biased region" description="Pro residues" evidence="1">
    <location>
        <begin position="37"/>
        <end position="46"/>
    </location>
</feature>
<organism evidence="2 3">
    <name type="scientific">Xylona heveae (strain CBS 132557 / TC161)</name>
    <dbReference type="NCBI Taxonomy" id="1328760"/>
    <lineage>
        <taxon>Eukaryota</taxon>
        <taxon>Fungi</taxon>
        <taxon>Dikarya</taxon>
        <taxon>Ascomycota</taxon>
        <taxon>Pezizomycotina</taxon>
        <taxon>Xylonomycetes</taxon>
        <taxon>Xylonales</taxon>
        <taxon>Xylonaceae</taxon>
        <taxon>Xylona</taxon>
    </lineage>
</organism>
<dbReference type="STRING" id="1328760.A0A165J3L7"/>
<gene>
    <name evidence="2" type="ORF">L228DRAFT_81763</name>
</gene>
<feature type="compositionally biased region" description="Polar residues" evidence="1">
    <location>
        <begin position="18"/>
        <end position="34"/>
    </location>
</feature>
<dbReference type="GeneID" id="28902016"/>
<accession>A0A165J3L7</accession>
<evidence type="ECO:0000256" key="1">
    <source>
        <dbReference type="SAM" id="MobiDB-lite"/>
    </source>
</evidence>
<feature type="compositionally biased region" description="Basic and acidic residues" evidence="1">
    <location>
        <begin position="106"/>
        <end position="130"/>
    </location>
</feature>
<dbReference type="EMBL" id="KV407455">
    <property type="protein sequence ID" value="KZF25684.1"/>
    <property type="molecule type" value="Genomic_DNA"/>
</dbReference>
<feature type="region of interest" description="Disordered" evidence="1">
    <location>
        <begin position="228"/>
        <end position="251"/>
    </location>
</feature>
<dbReference type="OrthoDB" id="5279705at2759"/>
<proteinExistence type="predicted"/>
<protein>
    <submittedName>
        <fullName evidence="2">Uncharacterized protein</fullName>
    </submittedName>
</protein>
<evidence type="ECO:0000313" key="3">
    <source>
        <dbReference type="Proteomes" id="UP000076632"/>
    </source>
</evidence>
<reference evidence="2 3" key="1">
    <citation type="journal article" date="2016" name="Fungal Biol.">
        <title>The genome of Xylona heveae provides a window into fungal endophytism.</title>
        <authorList>
            <person name="Gazis R."/>
            <person name="Kuo A."/>
            <person name="Riley R."/>
            <person name="LaButti K."/>
            <person name="Lipzen A."/>
            <person name="Lin J."/>
            <person name="Amirebrahimi M."/>
            <person name="Hesse C.N."/>
            <person name="Spatafora J.W."/>
            <person name="Henrissat B."/>
            <person name="Hainaut M."/>
            <person name="Grigoriev I.V."/>
            <person name="Hibbett D.S."/>
        </authorList>
    </citation>
    <scope>NUCLEOTIDE SEQUENCE [LARGE SCALE GENOMIC DNA]</scope>
    <source>
        <strain evidence="2 3">TC161</strain>
    </source>
</reference>
<name>A0A165J3L7_XYLHT</name>
<keyword evidence="3" id="KW-1185">Reference proteome</keyword>
<dbReference type="InParanoid" id="A0A165J3L7"/>
<feature type="region of interest" description="Disordered" evidence="1">
    <location>
        <begin position="194"/>
        <end position="213"/>
    </location>
</feature>
<dbReference type="RefSeq" id="XP_018191239.1">
    <property type="nucleotide sequence ID" value="XM_018336879.1"/>
</dbReference>
<dbReference type="Proteomes" id="UP000076632">
    <property type="component" value="Unassembled WGS sequence"/>
</dbReference>
<feature type="compositionally biased region" description="Polar residues" evidence="1">
    <location>
        <begin position="54"/>
        <end position="75"/>
    </location>
</feature>